<evidence type="ECO:0000313" key="1">
    <source>
        <dbReference type="EMBL" id="JAT62721.1"/>
    </source>
</evidence>
<name>A0A1D1Z764_9ARAE</name>
<protein>
    <submittedName>
        <fullName evidence="1">Huntingtin-associated protein 1</fullName>
    </submittedName>
</protein>
<organism evidence="1">
    <name type="scientific">Anthurium amnicola</name>
    <dbReference type="NCBI Taxonomy" id="1678845"/>
    <lineage>
        <taxon>Eukaryota</taxon>
        <taxon>Viridiplantae</taxon>
        <taxon>Streptophyta</taxon>
        <taxon>Embryophyta</taxon>
        <taxon>Tracheophyta</taxon>
        <taxon>Spermatophyta</taxon>
        <taxon>Magnoliopsida</taxon>
        <taxon>Liliopsida</taxon>
        <taxon>Araceae</taxon>
        <taxon>Pothoideae</taxon>
        <taxon>Potheae</taxon>
        <taxon>Anthurium</taxon>
    </lineage>
</organism>
<feature type="non-terminal residue" evidence="1">
    <location>
        <position position="196"/>
    </location>
</feature>
<reference evidence="1" key="1">
    <citation type="submission" date="2015-07" db="EMBL/GenBank/DDBJ databases">
        <title>Transcriptome Assembly of Anthurium amnicola.</title>
        <authorList>
            <person name="Suzuki J."/>
        </authorList>
    </citation>
    <scope>NUCLEOTIDE SEQUENCE</scope>
</reference>
<sequence length="196" mass="22346">QAQICILMEENRSLTNGVSNLRDEICILEEENSVVFAEAMNLSCLTLIFEQFGAERAMDVRLCSTDLDSLYLREEKLKAQMDLLGKQLLDLQESHKKSQAQICILMEENRSLTNGVSNLRDEICILEEENSVVFAEAMNLSCLTLIFEQFGAERAMDVRLCSTDLDSLYLREEKLKAQMDLLGKQLLDLQESHKKS</sequence>
<dbReference type="EMBL" id="GDJX01005215">
    <property type="protein sequence ID" value="JAT62721.1"/>
    <property type="molecule type" value="Transcribed_RNA"/>
</dbReference>
<feature type="non-terminal residue" evidence="1">
    <location>
        <position position="1"/>
    </location>
</feature>
<dbReference type="AlphaFoldDB" id="A0A1D1Z764"/>
<proteinExistence type="predicted"/>
<accession>A0A1D1Z764</accession>
<gene>
    <name evidence="1" type="primary">Hap1_0</name>
    <name evidence="1" type="ORF">g.40726</name>
</gene>